<comment type="subcellular location">
    <subcellularLocation>
        <location evidence="1">Membrane</location>
    </subcellularLocation>
</comment>
<dbReference type="Pfam" id="PF09731">
    <property type="entry name" value="Mitofilin"/>
    <property type="match status" value="1"/>
</dbReference>
<dbReference type="EMBL" id="JACHBI010000004">
    <property type="protein sequence ID" value="MBB5574010.1"/>
    <property type="molecule type" value="Genomic_DNA"/>
</dbReference>
<evidence type="ECO:0000313" key="8">
    <source>
        <dbReference type="Proteomes" id="UP000549882"/>
    </source>
</evidence>
<protein>
    <recommendedName>
        <fullName evidence="9">YbgF trimerisation domain-containing protein</fullName>
    </recommendedName>
</protein>
<accession>A0A7W9D1F2</accession>
<evidence type="ECO:0000256" key="6">
    <source>
        <dbReference type="SAM" id="Phobius"/>
    </source>
</evidence>
<gene>
    <name evidence="7" type="ORF">GGD50_002632</name>
</gene>
<sequence>MVSGNPPNHSKPNDEPITIDLEAEETAQAAASEEMTERHHSEPGSSSANEVEIPPETEKEPLEEEADRPVAETAAEDEKVATAPEPEPARSYAEQPSAPQRQPGATSGLIAAGIVGGLISLICVGAIQYAGLLPGSRPAKDHSADIAALSDEIDGLKQTVSKLAGAPSPDATLTARVAALETAAANNTAAGGSSGTSSGDADQKIAALSAEVDQLKASLAQATQSQASSDADVSKRLEDAEKKLNAPSQESAVARAIAAAALKAAIDRGGPFQPELDTYANVAPNDPAVADLKAFAQTGIPSRADLIRRVSDVATAIVSSTQQDDPNQSWSDRLLTSAKSLVQVRPVGNVTGDSVEAIAARFEDKVKNGDLPGAVTEWNSLPDAAKSASAAFKQSLEARIRVEDLVGDALSKAIADTGKQS</sequence>
<evidence type="ECO:0000256" key="3">
    <source>
        <dbReference type="ARBA" id="ARBA00022989"/>
    </source>
</evidence>
<reference evidence="7 8" key="1">
    <citation type="submission" date="2020-08" db="EMBL/GenBank/DDBJ databases">
        <title>Genomic Encyclopedia of Type Strains, Phase IV (KMG-V): Genome sequencing to study the core and pangenomes of soil and plant-associated prokaryotes.</title>
        <authorList>
            <person name="Whitman W."/>
        </authorList>
    </citation>
    <scope>NUCLEOTIDE SEQUENCE [LARGE SCALE GENOMIC DNA]</scope>
    <source>
        <strain evidence="7 8">SEMIA 4064</strain>
    </source>
</reference>
<comment type="caution">
    <text evidence="7">The sequence shown here is derived from an EMBL/GenBank/DDBJ whole genome shotgun (WGS) entry which is preliminary data.</text>
</comment>
<keyword evidence="4 6" id="KW-0472">Membrane</keyword>
<evidence type="ECO:0000256" key="5">
    <source>
        <dbReference type="SAM" id="MobiDB-lite"/>
    </source>
</evidence>
<organism evidence="7 8">
    <name type="scientific">Rhizobium paranaense</name>
    <dbReference type="NCBI Taxonomy" id="1650438"/>
    <lineage>
        <taxon>Bacteria</taxon>
        <taxon>Pseudomonadati</taxon>
        <taxon>Pseudomonadota</taxon>
        <taxon>Alphaproteobacteria</taxon>
        <taxon>Hyphomicrobiales</taxon>
        <taxon>Rhizobiaceae</taxon>
        <taxon>Rhizobium/Agrobacterium group</taxon>
        <taxon>Rhizobium</taxon>
    </lineage>
</organism>
<evidence type="ECO:0000256" key="4">
    <source>
        <dbReference type="ARBA" id="ARBA00023136"/>
    </source>
</evidence>
<dbReference type="AlphaFoldDB" id="A0A7W9D1F2"/>
<keyword evidence="2 6" id="KW-0812">Transmembrane</keyword>
<feature type="transmembrane region" description="Helical" evidence="6">
    <location>
        <begin position="109"/>
        <end position="130"/>
    </location>
</feature>
<evidence type="ECO:0000256" key="1">
    <source>
        <dbReference type="ARBA" id="ARBA00004370"/>
    </source>
</evidence>
<evidence type="ECO:0008006" key="9">
    <source>
        <dbReference type="Google" id="ProtNLM"/>
    </source>
</evidence>
<keyword evidence="3 6" id="KW-1133">Transmembrane helix</keyword>
<evidence type="ECO:0000256" key="2">
    <source>
        <dbReference type="ARBA" id="ARBA00022692"/>
    </source>
</evidence>
<name>A0A7W9D1F2_9HYPH</name>
<evidence type="ECO:0000313" key="7">
    <source>
        <dbReference type="EMBL" id="MBB5574010.1"/>
    </source>
</evidence>
<feature type="region of interest" description="Disordered" evidence="5">
    <location>
        <begin position="1"/>
        <end position="105"/>
    </location>
</feature>
<keyword evidence="8" id="KW-1185">Reference proteome</keyword>
<dbReference type="GO" id="GO:0016020">
    <property type="term" value="C:membrane"/>
    <property type="evidence" value="ECO:0007669"/>
    <property type="project" value="UniProtKB-SubCell"/>
</dbReference>
<dbReference type="RefSeq" id="WP_107109606.1">
    <property type="nucleotide sequence ID" value="NZ_JACHBI010000004.1"/>
</dbReference>
<proteinExistence type="predicted"/>
<dbReference type="Proteomes" id="UP000549882">
    <property type="component" value="Unassembled WGS sequence"/>
</dbReference>
<dbReference type="InterPro" id="IPR019133">
    <property type="entry name" value="MIC60"/>
</dbReference>
<feature type="compositionally biased region" description="Polar residues" evidence="5">
    <location>
        <begin position="1"/>
        <end position="10"/>
    </location>
</feature>